<sequence length="843" mass="93816">MAKANGEVLKLSAAEMEELTSAPESLPVTSPARLPLPSPSLAPSPVLDGRGSAPDTHASDSDERVGGGRKISAPEPLRMLPDVPVDRRQSAETNSNYMGRRPGFSSRAISTPPTASNRMSSYTKGTTGQTSPRRKSVHPGTRPEPLDLNHSNGKHQNGGIKSSGLDQPSPMPQSIPIPPMSIPTYLQLELSSARPSPLYIYRTAASEYPYESSKVKFERLLNFLILPPQLEQVLYFGSLACLDAWLHTFTILPLRFFKAAWILIQWWGQVLAKEARFISGFIYHGSGRMWHRQRGRRGSTDSTSRSRSVSRASRPPASTTSSYQSRSGTILEVPNGGVENVKPEVERKPRQGWGRRHRRTKSHPSSLSSYHKADLLQGAVIVCSCLILMKLDASRMYHYIRGQSAIKLYVIFNALEVGDKLLAALGQDILECLFSDETLERGTDGRSKIVRPFGMFVLALIYNVVHATALFCQVVTLNVAVNSYSNALLTLLLSNQFVEIKSTVFKKIEKDNLFQLTCADIVERFQLWLMLMIIASRNIVEVGGLSMLSAATEGAAEVLKNSTAPLRSHSIIPNSFNILPAWSGEVLSPFLFVLGSEMVVDWIKHSYISKFNNVKPAVYGRYLDVLAKDYYTNAFVNQNLVKRLGLPVIPLSCLFIRSSVQTYHMFLATHIPPPIPSTATALSVDGATTSPATTAALEHFDNLIRRALGRSTFGNSDNLISNPWYLPSADDAIAALTMLVFFLGAFLVLLACKLVLGMLLLRFARNRYQDLKKRENQNYNTEGKRLGVWGIVEMDEDKKRWLYDDDPEHLKKLKEKERAAKEKAGAEQDFGKISRYELVKRIW</sequence>
<evidence type="ECO:0000313" key="8">
    <source>
        <dbReference type="EMBL" id="PMD65460.1"/>
    </source>
</evidence>
<comment type="subcellular location">
    <subcellularLocation>
        <location evidence="1">Membrane</location>
        <topology evidence="1">Multi-pass membrane protein</topology>
    </subcellularLocation>
</comment>
<dbReference type="Pfam" id="PF05346">
    <property type="entry name" value="DUF747"/>
    <property type="match status" value="1"/>
</dbReference>
<gene>
    <name evidence="8" type="ORF">K444DRAFT_640358</name>
</gene>
<feature type="region of interest" description="Disordered" evidence="6">
    <location>
        <begin position="19"/>
        <end position="170"/>
    </location>
</feature>
<dbReference type="STRING" id="1095630.A0A2J6TR25"/>
<evidence type="ECO:0000256" key="1">
    <source>
        <dbReference type="ARBA" id="ARBA00004141"/>
    </source>
</evidence>
<feature type="compositionally biased region" description="Polar residues" evidence="6">
    <location>
        <begin position="319"/>
        <end position="328"/>
    </location>
</feature>
<feature type="region of interest" description="Disordered" evidence="6">
    <location>
        <begin position="292"/>
        <end position="366"/>
    </location>
</feature>
<dbReference type="FunCoup" id="A0A2J6TR25">
    <property type="interactions" value="278"/>
</dbReference>
<feature type="compositionally biased region" description="Low complexity" evidence="6">
    <location>
        <begin position="300"/>
        <end position="318"/>
    </location>
</feature>
<name>A0A2J6TR25_9HELO</name>
<dbReference type="PANTHER" id="PTHR13317">
    <property type="entry name" value="TRANSMEMBRANE ANTERIOR POSTERIOR TRANSFORMATION PROTEIN 1 HOMOLOG"/>
    <property type="match status" value="1"/>
</dbReference>
<feature type="compositionally biased region" description="Polar residues" evidence="6">
    <location>
        <begin position="107"/>
        <end position="131"/>
    </location>
</feature>
<evidence type="ECO:0000313" key="9">
    <source>
        <dbReference type="Proteomes" id="UP000235371"/>
    </source>
</evidence>
<comment type="similarity">
    <text evidence="2">Belongs to the TAPT1 family.</text>
</comment>
<accession>A0A2J6TR25</accession>
<evidence type="ECO:0000256" key="7">
    <source>
        <dbReference type="SAM" id="Phobius"/>
    </source>
</evidence>
<dbReference type="AlphaFoldDB" id="A0A2J6TR25"/>
<evidence type="ECO:0000256" key="4">
    <source>
        <dbReference type="ARBA" id="ARBA00022989"/>
    </source>
</evidence>
<dbReference type="EMBL" id="KZ613746">
    <property type="protein sequence ID" value="PMD65460.1"/>
    <property type="molecule type" value="Genomic_DNA"/>
</dbReference>
<dbReference type="GeneID" id="36592565"/>
<dbReference type="InParanoid" id="A0A2J6TR25"/>
<feature type="compositionally biased region" description="Basic residues" evidence="6">
    <location>
        <begin position="353"/>
        <end position="362"/>
    </location>
</feature>
<keyword evidence="5 7" id="KW-0472">Membrane</keyword>
<keyword evidence="3 7" id="KW-0812">Transmembrane</keyword>
<feature type="compositionally biased region" description="Basic and acidic residues" evidence="6">
    <location>
        <begin position="57"/>
        <end position="66"/>
    </location>
</feature>
<evidence type="ECO:0000256" key="5">
    <source>
        <dbReference type="ARBA" id="ARBA00023136"/>
    </source>
</evidence>
<keyword evidence="9" id="KW-1185">Reference proteome</keyword>
<organism evidence="8 9">
    <name type="scientific">Hyaloscypha bicolor E</name>
    <dbReference type="NCBI Taxonomy" id="1095630"/>
    <lineage>
        <taxon>Eukaryota</taxon>
        <taxon>Fungi</taxon>
        <taxon>Dikarya</taxon>
        <taxon>Ascomycota</taxon>
        <taxon>Pezizomycotina</taxon>
        <taxon>Leotiomycetes</taxon>
        <taxon>Helotiales</taxon>
        <taxon>Hyaloscyphaceae</taxon>
        <taxon>Hyaloscypha</taxon>
        <taxon>Hyaloscypha bicolor</taxon>
    </lineage>
</organism>
<dbReference type="Proteomes" id="UP000235371">
    <property type="component" value="Unassembled WGS sequence"/>
</dbReference>
<dbReference type="InterPro" id="IPR008010">
    <property type="entry name" value="Tatp1"/>
</dbReference>
<dbReference type="GO" id="GO:0005789">
    <property type="term" value="C:endoplasmic reticulum membrane"/>
    <property type="evidence" value="ECO:0007669"/>
    <property type="project" value="TreeGrafter"/>
</dbReference>
<keyword evidence="4 7" id="KW-1133">Transmembrane helix</keyword>
<feature type="transmembrane region" description="Helical" evidence="7">
    <location>
        <begin position="732"/>
        <end position="764"/>
    </location>
</feature>
<dbReference type="PANTHER" id="PTHR13317:SF4">
    <property type="entry name" value="TRANSMEMBRANE ANTERIOR POSTERIOR TRANSFORMATION PROTEIN 1 HOMOLOG"/>
    <property type="match status" value="1"/>
</dbReference>
<evidence type="ECO:0000256" key="6">
    <source>
        <dbReference type="SAM" id="MobiDB-lite"/>
    </source>
</evidence>
<protein>
    <submittedName>
        <fullName evidence="8">DUF747-domain-containing protein</fullName>
    </submittedName>
</protein>
<dbReference type="OrthoDB" id="5376140at2759"/>
<evidence type="ECO:0000256" key="2">
    <source>
        <dbReference type="ARBA" id="ARBA00008803"/>
    </source>
</evidence>
<reference evidence="8 9" key="1">
    <citation type="submission" date="2016-04" db="EMBL/GenBank/DDBJ databases">
        <title>A degradative enzymes factory behind the ericoid mycorrhizal symbiosis.</title>
        <authorList>
            <consortium name="DOE Joint Genome Institute"/>
            <person name="Martino E."/>
            <person name="Morin E."/>
            <person name="Grelet G."/>
            <person name="Kuo A."/>
            <person name="Kohler A."/>
            <person name="Daghino S."/>
            <person name="Barry K."/>
            <person name="Choi C."/>
            <person name="Cichocki N."/>
            <person name="Clum A."/>
            <person name="Copeland A."/>
            <person name="Hainaut M."/>
            <person name="Haridas S."/>
            <person name="Labutti K."/>
            <person name="Lindquist E."/>
            <person name="Lipzen A."/>
            <person name="Khouja H.-R."/>
            <person name="Murat C."/>
            <person name="Ohm R."/>
            <person name="Olson A."/>
            <person name="Spatafora J."/>
            <person name="Veneault-Fourrey C."/>
            <person name="Henrissat B."/>
            <person name="Grigoriev I."/>
            <person name="Martin F."/>
            <person name="Perotto S."/>
        </authorList>
    </citation>
    <scope>NUCLEOTIDE SEQUENCE [LARGE SCALE GENOMIC DNA]</scope>
    <source>
        <strain evidence="8 9">E</strain>
    </source>
</reference>
<proteinExistence type="inferred from homology"/>
<dbReference type="RefSeq" id="XP_024742364.1">
    <property type="nucleotide sequence ID" value="XM_024884488.1"/>
</dbReference>
<evidence type="ECO:0000256" key="3">
    <source>
        <dbReference type="ARBA" id="ARBA00022692"/>
    </source>
</evidence>